<dbReference type="EMBL" id="AP028055">
    <property type="protein sequence ID" value="BEG99966.1"/>
    <property type="molecule type" value="Genomic_DNA"/>
</dbReference>
<evidence type="ECO:0000313" key="2">
    <source>
        <dbReference type="EMBL" id="BEG99966.1"/>
    </source>
</evidence>
<keyword evidence="3" id="KW-1185">Reference proteome</keyword>
<keyword evidence="1" id="KW-0472">Membrane</keyword>
<keyword evidence="1" id="KW-0812">Transmembrane</keyword>
<evidence type="ECO:0000313" key="3">
    <source>
        <dbReference type="Proteomes" id="UP001496674"/>
    </source>
</evidence>
<feature type="transmembrane region" description="Helical" evidence="1">
    <location>
        <begin position="6"/>
        <end position="27"/>
    </location>
</feature>
<gene>
    <name evidence="2" type="ORF">BSYN_22310</name>
</gene>
<sequence>MQSFSWFVVWGQTLLLASIVYITLFGIKIANSENEKLNKLFSIKWKYFILFFFLTLFLAHIPPFWGLGTVVIGRIANVIYLFFIFSWFFGIQLIINKYKKQIPSHNNSYLKYLYATVLVAFLLNNVFNINNNVATSYVDLITGRASNYNEELEKRRVLIENNNNTSQVIMIPVIDNLPKTIYFNDISNDENYWANRSYKEYWNCKAKIKKEDRKEYSYSNFEALKLFGKNIRNNKFSRQ</sequence>
<feature type="transmembrane region" description="Helical" evidence="1">
    <location>
        <begin position="47"/>
        <end position="65"/>
    </location>
</feature>
<name>A0ABM8IDD0_9BACE</name>
<evidence type="ECO:0000256" key="1">
    <source>
        <dbReference type="SAM" id="Phobius"/>
    </source>
</evidence>
<dbReference type="Proteomes" id="UP001496674">
    <property type="component" value="Chromosome"/>
</dbReference>
<proteinExistence type="predicted"/>
<feature type="transmembrane region" description="Helical" evidence="1">
    <location>
        <begin position="71"/>
        <end position="89"/>
    </location>
</feature>
<accession>A0ABM8IDD0</accession>
<feature type="transmembrane region" description="Helical" evidence="1">
    <location>
        <begin position="109"/>
        <end position="127"/>
    </location>
</feature>
<reference evidence="2 3" key="1">
    <citation type="submission" date="2023-04" db="EMBL/GenBank/DDBJ databases">
        <title>Draft genome sequence of acteroides sedimenti strain YN3PY1.</title>
        <authorList>
            <person name="Yoshida N."/>
        </authorList>
    </citation>
    <scope>NUCLEOTIDE SEQUENCE [LARGE SCALE GENOMIC DNA]</scope>
    <source>
        <strain evidence="2 3">YN3PY1</strain>
    </source>
</reference>
<protein>
    <submittedName>
        <fullName evidence="2">Uncharacterized protein</fullName>
    </submittedName>
</protein>
<organism evidence="2 3">
    <name type="scientific">Bacteroides sedimenti</name>
    <dbReference type="NCBI Taxonomy" id="2136147"/>
    <lineage>
        <taxon>Bacteria</taxon>
        <taxon>Pseudomonadati</taxon>
        <taxon>Bacteroidota</taxon>
        <taxon>Bacteroidia</taxon>
        <taxon>Bacteroidales</taxon>
        <taxon>Bacteroidaceae</taxon>
        <taxon>Bacteroides</taxon>
    </lineage>
</organism>
<keyword evidence="1" id="KW-1133">Transmembrane helix</keyword>